<dbReference type="PANTHER" id="PTHR30269">
    <property type="entry name" value="TRANSMEMBRANE PROTEIN YFCA"/>
    <property type="match status" value="1"/>
</dbReference>
<gene>
    <name evidence="9" type="ORF">ABV408_15240</name>
</gene>
<feature type="transmembrane region" description="Helical" evidence="8">
    <location>
        <begin position="235"/>
        <end position="252"/>
    </location>
</feature>
<keyword evidence="7 8" id="KW-0472">Membrane</keyword>
<feature type="transmembrane region" description="Helical" evidence="8">
    <location>
        <begin position="85"/>
        <end position="104"/>
    </location>
</feature>
<evidence type="ECO:0000313" key="9">
    <source>
        <dbReference type="EMBL" id="XCJ78783.1"/>
    </source>
</evidence>
<organism evidence="9">
    <name type="scientific">Salinicola endophyticus</name>
    <dbReference type="NCBI Taxonomy" id="1949083"/>
    <lineage>
        <taxon>Bacteria</taxon>
        <taxon>Pseudomonadati</taxon>
        <taxon>Pseudomonadota</taxon>
        <taxon>Gammaproteobacteria</taxon>
        <taxon>Oceanospirillales</taxon>
        <taxon>Halomonadaceae</taxon>
        <taxon>Salinicola</taxon>
    </lineage>
</organism>
<dbReference type="InterPro" id="IPR052017">
    <property type="entry name" value="TSUP"/>
</dbReference>
<proteinExistence type="inferred from homology"/>
<dbReference type="RefSeq" id="WP_353979749.1">
    <property type="nucleotide sequence ID" value="NZ_CP159578.1"/>
</dbReference>
<reference evidence="9" key="1">
    <citation type="submission" date="2024-06" db="EMBL/GenBank/DDBJ databases">
        <title>Complete genome of Salinicola endophyticus HNIBRBA4755.</title>
        <authorList>
            <person name="Shin S.Y."/>
            <person name="Kang H."/>
            <person name="Song J."/>
        </authorList>
    </citation>
    <scope>NUCLEOTIDE SEQUENCE</scope>
    <source>
        <strain evidence="9">HNIBRBA4755</strain>
    </source>
</reference>
<evidence type="ECO:0000256" key="7">
    <source>
        <dbReference type="ARBA" id="ARBA00023136"/>
    </source>
</evidence>
<evidence type="ECO:0000256" key="1">
    <source>
        <dbReference type="ARBA" id="ARBA00004651"/>
    </source>
</evidence>
<evidence type="ECO:0000256" key="2">
    <source>
        <dbReference type="ARBA" id="ARBA00009142"/>
    </source>
</evidence>
<keyword evidence="4 8" id="KW-1003">Cell membrane</keyword>
<name>A0AB74UCR6_9GAMM</name>
<dbReference type="EMBL" id="CP159578">
    <property type="protein sequence ID" value="XCJ78783.1"/>
    <property type="molecule type" value="Genomic_DNA"/>
</dbReference>
<sequence>MASLLSPSMLDSTLTLADYLGVAATAFLASLIGGISGYGTGLLLPPILIPMIGPEAVVPVVSLSALITNASRVAAFRHQFDRNRALWVVTFALPFCLFGAYGYTRLSGPMISVVLGLFLIAVVPLRPLLVRRHGHLGKPGLALGAGGYGLLMGGTSGSGVVLISLLLSAGLSGASVIATDAGISFVLGIAKVSLFQAAGALPPALWLMALLIGACAVPGTFLAKRLSRRLSLRSHSLILDSVVVLGGILLVIEGGSALL</sequence>
<dbReference type="InterPro" id="IPR002781">
    <property type="entry name" value="TM_pro_TauE-like"/>
</dbReference>
<dbReference type="GO" id="GO:0005886">
    <property type="term" value="C:plasma membrane"/>
    <property type="evidence" value="ECO:0007669"/>
    <property type="project" value="UniProtKB-SubCell"/>
</dbReference>
<evidence type="ECO:0000256" key="3">
    <source>
        <dbReference type="ARBA" id="ARBA00022448"/>
    </source>
</evidence>
<feature type="transmembrane region" description="Helical" evidence="8">
    <location>
        <begin position="110"/>
        <end position="129"/>
    </location>
</feature>
<dbReference type="AlphaFoldDB" id="A0AB74UCR6"/>
<comment type="similarity">
    <text evidence="2 8">Belongs to the 4-toluene sulfonate uptake permease (TSUP) (TC 2.A.102) family.</text>
</comment>
<accession>A0AB74UCR6</accession>
<feature type="transmembrane region" description="Helical" evidence="8">
    <location>
        <begin position="204"/>
        <end position="223"/>
    </location>
</feature>
<evidence type="ECO:0000256" key="8">
    <source>
        <dbReference type="RuleBase" id="RU363041"/>
    </source>
</evidence>
<dbReference type="PANTHER" id="PTHR30269:SF23">
    <property type="entry name" value="MEMBRANE TRANSPORTER PROTEIN YDHB-RELATED"/>
    <property type="match status" value="1"/>
</dbReference>
<keyword evidence="3" id="KW-0813">Transport</keyword>
<keyword evidence="6 8" id="KW-1133">Transmembrane helix</keyword>
<evidence type="ECO:0000256" key="4">
    <source>
        <dbReference type="ARBA" id="ARBA00022475"/>
    </source>
</evidence>
<comment type="subcellular location">
    <subcellularLocation>
        <location evidence="1 8">Cell membrane</location>
        <topology evidence="1 8">Multi-pass membrane protein</topology>
    </subcellularLocation>
</comment>
<evidence type="ECO:0000256" key="6">
    <source>
        <dbReference type="ARBA" id="ARBA00022989"/>
    </source>
</evidence>
<keyword evidence="5 8" id="KW-0812">Transmembrane</keyword>
<feature type="transmembrane region" description="Helical" evidence="8">
    <location>
        <begin position="20"/>
        <end position="44"/>
    </location>
</feature>
<protein>
    <recommendedName>
        <fullName evidence="8">Probable membrane transporter protein</fullName>
    </recommendedName>
</protein>
<feature type="transmembrane region" description="Helical" evidence="8">
    <location>
        <begin position="141"/>
        <end position="167"/>
    </location>
</feature>
<evidence type="ECO:0000256" key="5">
    <source>
        <dbReference type="ARBA" id="ARBA00022692"/>
    </source>
</evidence>
<dbReference type="Pfam" id="PF01925">
    <property type="entry name" value="TauE"/>
    <property type="match status" value="1"/>
</dbReference>